<organism evidence="2 3">
    <name type="scientific">Symbiobacterium thermophilum</name>
    <dbReference type="NCBI Taxonomy" id="2734"/>
    <lineage>
        <taxon>Bacteria</taxon>
        <taxon>Bacillati</taxon>
        <taxon>Bacillota</taxon>
        <taxon>Clostridia</taxon>
        <taxon>Eubacteriales</taxon>
        <taxon>Symbiobacteriaceae</taxon>
        <taxon>Symbiobacterium</taxon>
    </lineage>
</organism>
<dbReference type="AlphaFoldDB" id="A0A953LIZ2"/>
<protein>
    <recommendedName>
        <fullName evidence="1">THIF-type NAD/FAD binding fold domain-containing protein</fullName>
    </recommendedName>
</protein>
<gene>
    <name evidence="2" type="ORF">CWE10_16530</name>
</gene>
<dbReference type="InterPro" id="IPR045886">
    <property type="entry name" value="ThiF/MoeB/HesA"/>
</dbReference>
<dbReference type="Proteomes" id="UP000732377">
    <property type="component" value="Unassembled WGS sequence"/>
</dbReference>
<dbReference type="InterPro" id="IPR000594">
    <property type="entry name" value="ThiF_NAD_FAD-bd"/>
</dbReference>
<dbReference type="GO" id="GO:0061503">
    <property type="term" value="F:tRNA threonylcarbamoyladenosine dehydratase"/>
    <property type="evidence" value="ECO:0007669"/>
    <property type="project" value="TreeGrafter"/>
</dbReference>
<evidence type="ECO:0000313" key="3">
    <source>
        <dbReference type="Proteomes" id="UP000732377"/>
    </source>
</evidence>
<dbReference type="GO" id="GO:0008641">
    <property type="term" value="F:ubiquitin-like modifier activating enzyme activity"/>
    <property type="evidence" value="ECO:0007669"/>
    <property type="project" value="InterPro"/>
</dbReference>
<name>A0A953LIZ2_SYMTR</name>
<dbReference type="InterPro" id="IPR035985">
    <property type="entry name" value="Ubiquitin-activating_enz"/>
</dbReference>
<sequence length="570" mass="64312">MSTAPTDRDRKMTEEPRWFERNPELFQRHLREMEDLGFTLDEDALKKERLVRFRGVSRYDPAREIEITYPDGFPSISPTVRSPLRPGIAPLARHQDPCTGTLCVFGFADSRWHVEMEPLDIIVAAENLIREYQPGAVIPDRDWVPEPRVNHFEYRPGWSILIPPPFFDLSLDELRQYRRARIRLRKENRAVRAIVTHLKTASVEHRADREFLSDWAQWLERAQARNVSLRVVTDHPPFSSSNLDLLQWLGAHHISLNSKHDAWGLLVFPDEWLDRHQTRPAWLGIHASRYRANLIHCHPVSKDDYRVRTPFGDQLAGRTVLMVGCGSLGSATAMALAQEGLGKLILADPDIYEPGNAVRHQVGIQSFGRPKAMALAERIRSVAPFSQVKVLPLSVGVSNDEKGRRDFYTCFHEADLVVDTTGHQSVGHFLNDLCVRHGKPLVVASVTNGAWSAEVFRYRPGKSGCRLCWHLQGNRESVPSLPRERLIFAPGCNQPTFIGGAADVAVAGGLAARMITETLVNPDAGHDLLVWVNRDERGWLPRVETRAIPPDPRCVYCTNSRGAAGDHPCA</sequence>
<dbReference type="PANTHER" id="PTHR43267">
    <property type="entry name" value="TRNA THREONYLCARBAMOYLADENOSINE DEHYDRATASE"/>
    <property type="match status" value="1"/>
</dbReference>
<dbReference type="SUPFAM" id="SSF69572">
    <property type="entry name" value="Activating enzymes of the ubiquitin-like proteins"/>
    <property type="match status" value="1"/>
</dbReference>
<evidence type="ECO:0000313" key="2">
    <source>
        <dbReference type="EMBL" id="MBY6277776.1"/>
    </source>
</evidence>
<proteinExistence type="predicted"/>
<comment type="caution">
    <text evidence="2">The sequence shown here is derived from an EMBL/GenBank/DDBJ whole genome shotgun (WGS) entry which is preliminary data.</text>
</comment>
<dbReference type="Pfam" id="PF00899">
    <property type="entry name" value="ThiF"/>
    <property type="match status" value="1"/>
</dbReference>
<feature type="domain" description="THIF-type NAD/FAD binding fold" evidence="1">
    <location>
        <begin position="313"/>
        <end position="486"/>
    </location>
</feature>
<dbReference type="PANTHER" id="PTHR43267:SF1">
    <property type="entry name" value="TRNA THREONYLCARBAMOYLADENOSINE DEHYDRATASE"/>
    <property type="match status" value="1"/>
</dbReference>
<reference evidence="2" key="1">
    <citation type="submission" date="2017-11" db="EMBL/GenBank/DDBJ databases">
        <title>Three new genomes from thermophilic consortium.</title>
        <authorList>
            <person name="Quaggio R."/>
            <person name="Amgarten D."/>
            <person name="Setubal J.C."/>
        </authorList>
    </citation>
    <scope>NUCLEOTIDE SEQUENCE</scope>
    <source>
        <strain evidence="2">ZCTH01-B2</strain>
    </source>
</reference>
<evidence type="ECO:0000259" key="1">
    <source>
        <dbReference type="Pfam" id="PF00899"/>
    </source>
</evidence>
<accession>A0A953LIZ2</accession>
<dbReference type="GO" id="GO:0061504">
    <property type="term" value="P:cyclic threonylcarbamoyladenosine biosynthetic process"/>
    <property type="evidence" value="ECO:0007669"/>
    <property type="project" value="TreeGrafter"/>
</dbReference>
<dbReference type="Gene3D" id="3.40.50.720">
    <property type="entry name" value="NAD(P)-binding Rossmann-like Domain"/>
    <property type="match status" value="1"/>
</dbReference>
<dbReference type="EMBL" id="PIUK01000243">
    <property type="protein sequence ID" value="MBY6277776.1"/>
    <property type="molecule type" value="Genomic_DNA"/>
</dbReference>